<dbReference type="Proteomes" id="UP000250235">
    <property type="component" value="Unassembled WGS sequence"/>
</dbReference>
<proteinExistence type="predicted"/>
<dbReference type="EMBL" id="KV011158">
    <property type="protein sequence ID" value="KZV26765.1"/>
    <property type="molecule type" value="Genomic_DNA"/>
</dbReference>
<gene>
    <name evidence="3" type="ORF">F511_25329</name>
</gene>
<feature type="compositionally biased region" description="Basic and acidic residues" evidence="2">
    <location>
        <begin position="351"/>
        <end position="367"/>
    </location>
</feature>
<keyword evidence="1" id="KW-0175">Coiled coil</keyword>
<feature type="region of interest" description="Disordered" evidence="2">
    <location>
        <begin position="1"/>
        <end position="89"/>
    </location>
</feature>
<organism evidence="3 4">
    <name type="scientific">Dorcoceras hygrometricum</name>
    <dbReference type="NCBI Taxonomy" id="472368"/>
    <lineage>
        <taxon>Eukaryota</taxon>
        <taxon>Viridiplantae</taxon>
        <taxon>Streptophyta</taxon>
        <taxon>Embryophyta</taxon>
        <taxon>Tracheophyta</taxon>
        <taxon>Spermatophyta</taxon>
        <taxon>Magnoliopsida</taxon>
        <taxon>eudicotyledons</taxon>
        <taxon>Gunneridae</taxon>
        <taxon>Pentapetalae</taxon>
        <taxon>asterids</taxon>
        <taxon>lamiids</taxon>
        <taxon>Lamiales</taxon>
        <taxon>Gesneriaceae</taxon>
        <taxon>Didymocarpoideae</taxon>
        <taxon>Trichosporeae</taxon>
        <taxon>Loxocarpinae</taxon>
        <taxon>Dorcoceras</taxon>
    </lineage>
</organism>
<evidence type="ECO:0000256" key="2">
    <source>
        <dbReference type="SAM" id="MobiDB-lite"/>
    </source>
</evidence>
<name>A0A2Z7AY43_9LAMI</name>
<reference evidence="3 4" key="1">
    <citation type="journal article" date="2015" name="Proc. Natl. Acad. Sci. U.S.A.">
        <title>The resurrection genome of Boea hygrometrica: A blueprint for survival of dehydration.</title>
        <authorList>
            <person name="Xiao L."/>
            <person name="Yang G."/>
            <person name="Zhang L."/>
            <person name="Yang X."/>
            <person name="Zhao S."/>
            <person name="Ji Z."/>
            <person name="Zhou Q."/>
            <person name="Hu M."/>
            <person name="Wang Y."/>
            <person name="Chen M."/>
            <person name="Xu Y."/>
            <person name="Jin H."/>
            <person name="Xiao X."/>
            <person name="Hu G."/>
            <person name="Bao F."/>
            <person name="Hu Y."/>
            <person name="Wan P."/>
            <person name="Li L."/>
            <person name="Deng X."/>
            <person name="Kuang T."/>
            <person name="Xiang C."/>
            <person name="Zhu J.K."/>
            <person name="Oliver M.J."/>
            <person name="He Y."/>
        </authorList>
    </citation>
    <scope>NUCLEOTIDE SEQUENCE [LARGE SCALE GENOMIC DNA]</scope>
    <source>
        <strain evidence="4">cv. XS01</strain>
    </source>
</reference>
<feature type="region of interest" description="Disordered" evidence="2">
    <location>
        <begin position="277"/>
        <end position="382"/>
    </location>
</feature>
<evidence type="ECO:0000313" key="4">
    <source>
        <dbReference type="Proteomes" id="UP000250235"/>
    </source>
</evidence>
<evidence type="ECO:0000313" key="3">
    <source>
        <dbReference type="EMBL" id="KZV26765.1"/>
    </source>
</evidence>
<feature type="coiled-coil region" evidence="1">
    <location>
        <begin position="453"/>
        <end position="487"/>
    </location>
</feature>
<evidence type="ECO:0000256" key="1">
    <source>
        <dbReference type="SAM" id="Coils"/>
    </source>
</evidence>
<accession>A0A2Z7AY43</accession>
<feature type="compositionally biased region" description="Basic and acidic residues" evidence="2">
    <location>
        <begin position="326"/>
        <end position="341"/>
    </location>
</feature>
<keyword evidence="4" id="KW-1185">Reference proteome</keyword>
<sequence>MNDLSGLLPASQSKVRGAGRYPGEGTPTLKGGEDAVPAFFNQRPRVPRGKDISLFMASRDSDRVSPENSSDEGGSEIRLSDPNNLDPSRTHIHHERLESENSHELGVVVASHGGDMGGYGRWRSESCAIGAAYEGCGCRRMLGPLVVMGGPRVPRGKDLSLLMASRDSDRVSPENSSDEGGSEIRISDPNNLDPSRTHIHHERLESENSHEVLRRLGLCAKSDIIIPKKGDMCHEPPSGYFTAYLDHFSNGFSLPPNALLVEIVRSLVKIDPARALQNGTGHRPVKAPWVRPPRRRVGPDSRDAPNRMGSPRSTDRRSSPQPRQRPIGDGKSTSDRRKELGPKSGDVPRPSGEDGAQKNLKRSREVENGAPHNASGGGHLFVEGVNRRDRAGSFWDMSDPDLGWSMGKTLIGDHDILHLLPQSTESLTHALAWNSFQELLKKQKDSVEKSKSCETLRVELEEKSKSYDALRQELQQLEKKYSVELTTGEHFLNSALGKTLLMSTGEKAAEGYRASSTFRDEVLQQALTIHDQVVIDCRRQLRETKLVSEEIVRMIEPSVPEPGDENNEELLGTLDEILGDIDDDEMIEAFLQNPI</sequence>
<protein>
    <submittedName>
        <fullName evidence="3">Zinc finger protein CONSTANS-LIKE 16</fullName>
    </submittedName>
</protein>
<dbReference type="AlphaFoldDB" id="A0A2Z7AY43"/>
<feature type="region of interest" description="Disordered" evidence="2">
    <location>
        <begin position="164"/>
        <end position="196"/>
    </location>
</feature>